<feature type="transmembrane region" description="Helical" evidence="1">
    <location>
        <begin position="96"/>
        <end position="116"/>
    </location>
</feature>
<dbReference type="Proteomes" id="UP001351900">
    <property type="component" value="Unassembled WGS sequence"/>
</dbReference>
<gene>
    <name evidence="2" type="ORF">V2V91_05485</name>
</gene>
<organism evidence="2 3">
    <name type="scientific">Microbacterium schleiferi</name>
    <dbReference type="NCBI Taxonomy" id="69362"/>
    <lineage>
        <taxon>Bacteria</taxon>
        <taxon>Bacillati</taxon>
        <taxon>Actinomycetota</taxon>
        <taxon>Actinomycetes</taxon>
        <taxon>Micrococcales</taxon>
        <taxon>Microbacteriaceae</taxon>
        <taxon>Microbacterium</taxon>
    </lineage>
</organism>
<reference evidence="2 3" key="1">
    <citation type="submission" date="2024-01" db="EMBL/GenBank/DDBJ databases">
        <title>the genome sequence of strain Microbacterium schleiferi NBRC 15075.</title>
        <authorList>
            <person name="Ding Y."/>
            <person name="Zhang G."/>
        </authorList>
    </citation>
    <scope>NUCLEOTIDE SEQUENCE [LARGE SCALE GENOMIC DNA]</scope>
    <source>
        <strain evidence="2 3">NBRC 15075</strain>
    </source>
</reference>
<protein>
    <submittedName>
        <fullName evidence="2">Uncharacterized protein</fullName>
    </submittedName>
</protein>
<dbReference type="RefSeq" id="WP_331791109.1">
    <property type="nucleotide sequence ID" value="NZ_BAAAUO010000004.1"/>
</dbReference>
<keyword evidence="1" id="KW-0472">Membrane</keyword>
<keyword evidence="3" id="KW-1185">Reference proteome</keyword>
<accession>A0ABU7V702</accession>
<keyword evidence="1" id="KW-0812">Transmembrane</keyword>
<comment type="caution">
    <text evidence="2">The sequence shown here is derived from an EMBL/GenBank/DDBJ whole genome shotgun (WGS) entry which is preliminary data.</text>
</comment>
<feature type="transmembrane region" description="Helical" evidence="1">
    <location>
        <begin position="182"/>
        <end position="203"/>
    </location>
</feature>
<evidence type="ECO:0000313" key="2">
    <source>
        <dbReference type="EMBL" id="MEF2254589.1"/>
    </source>
</evidence>
<dbReference type="EMBL" id="JAZHOV010000003">
    <property type="protein sequence ID" value="MEF2254589.1"/>
    <property type="molecule type" value="Genomic_DNA"/>
</dbReference>
<proteinExistence type="predicted"/>
<evidence type="ECO:0000313" key="3">
    <source>
        <dbReference type="Proteomes" id="UP001351900"/>
    </source>
</evidence>
<sequence length="320" mass="35068">MSFEFDMIWFSATILCALALIPIVYLIVSRRHELSAGQAARYAQSSKLPFGTEENYARVRERLGRRSRASMWGLLIALLVWSPFVLWGASWGGSPLFLWLITLSIMIGVLTVSTVIETVREQLRQPRTDIPRVAHSRQLATRDYLQPWRRVLAPVALIAAAATVAAVLAWRIAAPDRIATDTVLWCGGFLVFAVSVFVVTRVMERIVLAKPQLASDDLQLAWNDLFRADTLWTLRSAATMAAALPLGMAAATLTLTPIAVTPPELSTLMSTWTPLLICAAQVTYSFGLGKMAASRYPAVLRPQDQRSTGLSVALAQGDGA</sequence>
<keyword evidence="1" id="KW-1133">Transmembrane helix</keyword>
<feature type="transmembrane region" description="Helical" evidence="1">
    <location>
        <begin position="272"/>
        <end position="293"/>
    </location>
</feature>
<feature type="transmembrane region" description="Helical" evidence="1">
    <location>
        <begin position="69"/>
        <end position="90"/>
    </location>
</feature>
<feature type="transmembrane region" description="Helical" evidence="1">
    <location>
        <begin position="237"/>
        <end position="260"/>
    </location>
</feature>
<evidence type="ECO:0000256" key="1">
    <source>
        <dbReference type="SAM" id="Phobius"/>
    </source>
</evidence>
<feature type="transmembrane region" description="Helical" evidence="1">
    <location>
        <begin position="151"/>
        <end position="170"/>
    </location>
</feature>
<feature type="transmembrane region" description="Helical" evidence="1">
    <location>
        <begin position="6"/>
        <end position="28"/>
    </location>
</feature>
<name>A0ABU7V702_9MICO</name>